<evidence type="ECO:0000256" key="1">
    <source>
        <dbReference type="ARBA" id="ARBA00022723"/>
    </source>
</evidence>
<keyword evidence="1" id="KW-0479">Metal-binding</keyword>
<dbReference type="PANTHER" id="PTHR13513">
    <property type="entry name" value="E3 UBIQUITIN-PROTEIN LIGASE UBR7"/>
    <property type="match status" value="1"/>
</dbReference>
<dbReference type="EMBL" id="UYYF01004534">
    <property type="protein sequence ID" value="VDN05142.1"/>
    <property type="molecule type" value="Genomic_DNA"/>
</dbReference>
<dbReference type="PANTHER" id="PTHR13513:SF9">
    <property type="entry name" value="E3 UBIQUITIN-PROTEIN LIGASE UBR7-RELATED"/>
    <property type="match status" value="1"/>
</dbReference>
<dbReference type="OrthoDB" id="10262564at2759"/>
<dbReference type="AlphaFoldDB" id="A0A0N5D3Z8"/>
<evidence type="ECO:0000313" key="6">
    <source>
        <dbReference type="EMBL" id="VDN05142.1"/>
    </source>
</evidence>
<evidence type="ECO:0000313" key="7">
    <source>
        <dbReference type="Proteomes" id="UP000276776"/>
    </source>
</evidence>
<evidence type="ECO:0000256" key="4">
    <source>
        <dbReference type="PROSITE-ProRule" id="PRU00508"/>
    </source>
</evidence>
<dbReference type="InterPro" id="IPR011011">
    <property type="entry name" value="Znf_FYVE_PHD"/>
</dbReference>
<organism evidence="8">
    <name type="scientific">Thelazia callipaeda</name>
    <name type="common">Oriental eyeworm</name>
    <name type="synonym">Parasitic nematode</name>
    <dbReference type="NCBI Taxonomy" id="103827"/>
    <lineage>
        <taxon>Eukaryota</taxon>
        <taxon>Metazoa</taxon>
        <taxon>Ecdysozoa</taxon>
        <taxon>Nematoda</taxon>
        <taxon>Chromadorea</taxon>
        <taxon>Rhabditida</taxon>
        <taxon>Spirurina</taxon>
        <taxon>Spiruromorpha</taxon>
        <taxon>Thelazioidea</taxon>
        <taxon>Thelaziidae</taxon>
        <taxon>Thelazia</taxon>
    </lineage>
</organism>
<proteinExistence type="predicted"/>
<dbReference type="PROSITE" id="PS51157">
    <property type="entry name" value="ZF_UBR"/>
    <property type="match status" value="1"/>
</dbReference>
<dbReference type="Pfam" id="PF02207">
    <property type="entry name" value="zf-UBR"/>
    <property type="match status" value="1"/>
</dbReference>
<keyword evidence="3" id="KW-0862">Zinc</keyword>
<gene>
    <name evidence="6" type="ORF">TCLT_LOCUS7664</name>
</gene>
<dbReference type="CDD" id="cd19677">
    <property type="entry name" value="UBR-box_UBR7"/>
    <property type="match status" value="1"/>
</dbReference>
<dbReference type="GO" id="GO:0008270">
    <property type="term" value="F:zinc ion binding"/>
    <property type="evidence" value="ECO:0007669"/>
    <property type="project" value="UniProtKB-KW"/>
</dbReference>
<reference evidence="8" key="1">
    <citation type="submission" date="2017-02" db="UniProtKB">
        <authorList>
            <consortium name="WormBaseParasite"/>
        </authorList>
    </citation>
    <scope>IDENTIFICATION</scope>
</reference>
<dbReference type="InterPro" id="IPR047506">
    <property type="entry name" value="UBR7-like_UBR-box"/>
</dbReference>
<name>A0A0N5D3Z8_THECL</name>
<dbReference type="WBParaSite" id="TCLT_0000767501-mRNA-1">
    <property type="protein sequence ID" value="TCLT_0000767501-mRNA-1"/>
    <property type="gene ID" value="TCLT_0000767501"/>
</dbReference>
<protein>
    <submittedName>
        <fullName evidence="8">UBR-type domain-containing protein</fullName>
    </submittedName>
</protein>
<dbReference type="InterPro" id="IPR040204">
    <property type="entry name" value="UBR7"/>
</dbReference>
<dbReference type="GO" id="GO:0005737">
    <property type="term" value="C:cytoplasm"/>
    <property type="evidence" value="ECO:0007669"/>
    <property type="project" value="TreeGrafter"/>
</dbReference>
<evidence type="ECO:0000256" key="3">
    <source>
        <dbReference type="ARBA" id="ARBA00022833"/>
    </source>
</evidence>
<dbReference type="CDD" id="cd15542">
    <property type="entry name" value="PHD_UBR7"/>
    <property type="match status" value="1"/>
</dbReference>
<keyword evidence="7" id="KW-1185">Reference proteome</keyword>
<dbReference type="GO" id="GO:0061630">
    <property type="term" value="F:ubiquitin protein ligase activity"/>
    <property type="evidence" value="ECO:0007669"/>
    <property type="project" value="InterPro"/>
</dbReference>
<reference evidence="6 7" key="2">
    <citation type="submission" date="2018-11" db="EMBL/GenBank/DDBJ databases">
        <authorList>
            <consortium name="Pathogen Informatics"/>
        </authorList>
    </citation>
    <scope>NUCLEOTIDE SEQUENCE [LARGE SCALE GENOMIC DNA]</scope>
</reference>
<dbReference type="STRING" id="103827.A0A0N5D3Z8"/>
<feature type="zinc finger region" description="UBR-type" evidence="4">
    <location>
        <begin position="59"/>
        <end position="129"/>
    </location>
</feature>
<evidence type="ECO:0000313" key="8">
    <source>
        <dbReference type="WBParaSite" id="TCLT_0000767501-mRNA-1"/>
    </source>
</evidence>
<dbReference type="Proteomes" id="UP000276776">
    <property type="component" value="Unassembled WGS sequence"/>
</dbReference>
<evidence type="ECO:0000256" key="2">
    <source>
        <dbReference type="ARBA" id="ARBA00022771"/>
    </source>
</evidence>
<dbReference type="SUPFAM" id="SSF57903">
    <property type="entry name" value="FYVE/PHD zinc finger"/>
    <property type="match status" value="1"/>
</dbReference>
<feature type="domain" description="UBR-type" evidence="5">
    <location>
        <begin position="59"/>
        <end position="129"/>
    </location>
</feature>
<sequence>MAANTVSGARDQSLSKSWQFTLHYFSVTNDVLVTLNEVIEAHEELEAEAEAVLGGANDDVCTYVEGYKPRQPLYACRDCTTISGPAALCYGCSINCHDGHELFELYTKRNFCCDCGNSKFESSCALYKEKKPLNERNVYNHNFDGLYCICNRPYPCEEYSDSEMLQCVICEDWFHLQHLEAPDSINVNEIDEVICRTCVSRFTFLLFYADETYSEMSGNDQLCKLKCLEENSKTDENKLPRSLFFNSYTWRSRLCQCKNCCKLYEDYNLQFLTDLNDCMQTFVDSHSNDDSKRQRHDDRYMTNALISVAGRETAITLFRGYEEMKRKLGNRFKRLADEGREVKKEDIDELFQELEMERKRRRDNILSQL</sequence>
<dbReference type="OMA" id="CKKAYVA"/>
<dbReference type="Gene3D" id="3.30.40.10">
    <property type="entry name" value="Zinc/RING finger domain, C3HC4 (zinc finger)"/>
    <property type="match status" value="1"/>
</dbReference>
<dbReference type="InterPro" id="IPR013083">
    <property type="entry name" value="Znf_RING/FYVE/PHD"/>
</dbReference>
<keyword evidence="2" id="KW-0863">Zinc-finger</keyword>
<dbReference type="SMART" id="SM00396">
    <property type="entry name" value="ZnF_UBR1"/>
    <property type="match status" value="1"/>
</dbReference>
<dbReference type="InterPro" id="IPR003126">
    <property type="entry name" value="Znf_UBR"/>
</dbReference>
<evidence type="ECO:0000259" key="5">
    <source>
        <dbReference type="PROSITE" id="PS51157"/>
    </source>
</evidence>
<accession>A0A0N5D3Z8</accession>